<evidence type="ECO:0000313" key="2">
    <source>
        <dbReference type="Proteomes" id="UP001159363"/>
    </source>
</evidence>
<proteinExistence type="predicted"/>
<evidence type="ECO:0000313" key="1">
    <source>
        <dbReference type="EMBL" id="KAJ8868262.1"/>
    </source>
</evidence>
<dbReference type="PANTHER" id="PTHR46114">
    <property type="entry name" value="APPLE DOMAIN-CONTAINING PROTEIN"/>
    <property type="match status" value="1"/>
</dbReference>
<keyword evidence="2" id="KW-1185">Reference proteome</keyword>
<reference evidence="1 2" key="1">
    <citation type="submission" date="2023-02" db="EMBL/GenBank/DDBJ databases">
        <title>LHISI_Scaffold_Assembly.</title>
        <authorList>
            <person name="Stuart O.P."/>
            <person name="Cleave R."/>
            <person name="Magrath M.J.L."/>
            <person name="Mikheyev A.S."/>
        </authorList>
    </citation>
    <scope>NUCLEOTIDE SEQUENCE [LARGE SCALE GENOMIC DNA]</scope>
    <source>
        <strain evidence="1">Daus_M_001</strain>
        <tissue evidence="1">Leg muscle</tissue>
    </source>
</reference>
<accession>A0ABQ9G813</accession>
<gene>
    <name evidence="1" type="ORF">PR048_029778</name>
</gene>
<dbReference type="Proteomes" id="UP001159363">
    <property type="component" value="Chromosome 13"/>
</dbReference>
<dbReference type="PANTHER" id="PTHR46114:SF1">
    <property type="entry name" value="ZAD DOMAIN-CONTAINING PROTEIN"/>
    <property type="match status" value="1"/>
</dbReference>
<comment type="caution">
    <text evidence="1">The sequence shown here is derived from an EMBL/GenBank/DDBJ whole genome shotgun (WGS) entry which is preliminary data.</text>
</comment>
<protein>
    <submittedName>
        <fullName evidence="1">Uncharacterized protein</fullName>
    </submittedName>
</protein>
<sequence>MASMNKAGRGFMYLSNKFPRLSPAKIKDGVFFGPQIRELQKDPNFGVCLSPKEKQAWMCFTNVKKNFLGKKRAANYRELVNEMIVAYRNFGCNMSLKMNFLHLHLDSFPGDCSDVSDEHGERFHKVIMTIEKRYEGKWMPNMLADYCFNLYRDCKETEHKRSK</sequence>
<dbReference type="EMBL" id="JARBHB010000014">
    <property type="protein sequence ID" value="KAJ8868262.1"/>
    <property type="molecule type" value="Genomic_DNA"/>
</dbReference>
<name>A0ABQ9G813_9NEOP</name>
<organism evidence="1 2">
    <name type="scientific">Dryococelus australis</name>
    <dbReference type="NCBI Taxonomy" id="614101"/>
    <lineage>
        <taxon>Eukaryota</taxon>
        <taxon>Metazoa</taxon>
        <taxon>Ecdysozoa</taxon>
        <taxon>Arthropoda</taxon>
        <taxon>Hexapoda</taxon>
        <taxon>Insecta</taxon>
        <taxon>Pterygota</taxon>
        <taxon>Neoptera</taxon>
        <taxon>Polyneoptera</taxon>
        <taxon>Phasmatodea</taxon>
        <taxon>Verophasmatodea</taxon>
        <taxon>Anareolatae</taxon>
        <taxon>Phasmatidae</taxon>
        <taxon>Eurycanthinae</taxon>
        <taxon>Dryococelus</taxon>
    </lineage>
</organism>